<dbReference type="STRING" id="247633.GP2143_00462"/>
<evidence type="ECO:0000313" key="4">
    <source>
        <dbReference type="Proteomes" id="UP000004931"/>
    </source>
</evidence>
<dbReference type="GO" id="GO:0030490">
    <property type="term" value="P:maturation of SSU-rRNA"/>
    <property type="evidence" value="ECO:0007669"/>
    <property type="project" value="UniProtKB-UniRule"/>
</dbReference>
<comment type="subcellular location">
    <subcellularLocation>
        <location evidence="2">Cytoplasm</location>
    </subcellularLocation>
</comment>
<name>A0YEX0_9GAMM</name>
<evidence type="ECO:0000256" key="2">
    <source>
        <dbReference type="HAMAP-Rule" id="MF_00003"/>
    </source>
</evidence>
<dbReference type="Proteomes" id="UP000004931">
    <property type="component" value="Unassembled WGS sequence"/>
</dbReference>
<dbReference type="eggNOG" id="COG0858">
    <property type="taxonomic scope" value="Bacteria"/>
</dbReference>
<keyword evidence="1 2" id="KW-0690">Ribosome biogenesis</keyword>
<sequence>MAREYSRTQRVADFLKQELATLIQSEMRDPRVGMVSITDVEVSRDMSHAKVFTTVLGKESEQEAAEAIAVLNKAAGFLRSEMAKINNARTTPKLRFYFDSSVGRGQFLSSLIDKAVGTDQARVGDTDPIDGKG</sequence>
<keyword evidence="4" id="KW-1185">Reference proteome</keyword>
<comment type="function">
    <text evidence="2">One of several proteins that assist in the late maturation steps of the functional core of the 30S ribosomal subunit. Associates with free 30S ribosomal subunits (but not with 30S subunits that are part of 70S ribosomes or polysomes). Required for efficient processing of 16S rRNA. May interact with the 5'-terminal helix region of 16S rRNA.</text>
</comment>
<dbReference type="GO" id="GO:0043024">
    <property type="term" value="F:ribosomal small subunit binding"/>
    <property type="evidence" value="ECO:0007669"/>
    <property type="project" value="TreeGrafter"/>
</dbReference>
<comment type="caution">
    <text evidence="3">The sequence shown here is derived from an EMBL/GenBank/DDBJ whole genome shotgun (WGS) entry which is preliminary data.</text>
</comment>
<keyword evidence="2" id="KW-0963">Cytoplasm</keyword>
<proteinExistence type="inferred from homology"/>
<comment type="similarity">
    <text evidence="2">Belongs to the RbfA family.</text>
</comment>
<accession>A0YEX0</accession>
<dbReference type="PANTHER" id="PTHR33515">
    <property type="entry name" value="RIBOSOME-BINDING FACTOR A, CHLOROPLASTIC-RELATED"/>
    <property type="match status" value="1"/>
</dbReference>
<dbReference type="SUPFAM" id="SSF89919">
    <property type="entry name" value="Ribosome-binding factor A, RbfA"/>
    <property type="match status" value="1"/>
</dbReference>
<dbReference type="PANTHER" id="PTHR33515:SF1">
    <property type="entry name" value="RIBOSOME-BINDING FACTOR A, CHLOROPLASTIC-RELATED"/>
    <property type="match status" value="1"/>
</dbReference>
<gene>
    <name evidence="2" type="primary">rbfA</name>
    <name evidence="3" type="ORF">GP2143_00462</name>
</gene>
<evidence type="ECO:0000256" key="1">
    <source>
        <dbReference type="ARBA" id="ARBA00022517"/>
    </source>
</evidence>
<reference evidence="3 4" key="1">
    <citation type="journal article" date="2010" name="J. Bacteriol.">
        <title>Genome sequence of the oligotrophic marine Gammaproteobacterium HTCC2143, isolated from the Oregon Coast.</title>
        <authorList>
            <person name="Oh H.M."/>
            <person name="Kang I."/>
            <person name="Ferriera S."/>
            <person name="Giovannoni S.J."/>
            <person name="Cho J.C."/>
        </authorList>
    </citation>
    <scope>NUCLEOTIDE SEQUENCE [LARGE SCALE GENOMIC DNA]</scope>
    <source>
        <strain evidence="3 4">HTCC2143</strain>
    </source>
</reference>
<dbReference type="NCBIfam" id="TIGR00082">
    <property type="entry name" value="rbfA"/>
    <property type="match status" value="1"/>
</dbReference>
<dbReference type="InterPro" id="IPR015946">
    <property type="entry name" value="KH_dom-like_a/b"/>
</dbReference>
<dbReference type="HAMAP" id="MF_00003">
    <property type="entry name" value="RbfA"/>
    <property type="match status" value="1"/>
</dbReference>
<dbReference type="OrthoDB" id="307788at2"/>
<dbReference type="Gene3D" id="3.30.300.20">
    <property type="match status" value="1"/>
</dbReference>
<dbReference type="Pfam" id="PF02033">
    <property type="entry name" value="RBFA"/>
    <property type="match status" value="1"/>
</dbReference>
<dbReference type="InterPro" id="IPR000238">
    <property type="entry name" value="RbfA"/>
</dbReference>
<organism evidence="3 4">
    <name type="scientific">marine gamma proteobacterium HTCC2143</name>
    <dbReference type="NCBI Taxonomy" id="247633"/>
    <lineage>
        <taxon>Bacteria</taxon>
        <taxon>Pseudomonadati</taxon>
        <taxon>Pseudomonadota</taxon>
        <taxon>Gammaproteobacteria</taxon>
        <taxon>Cellvibrionales</taxon>
        <taxon>Spongiibacteraceae</taxon>
        <taxon>BD1-7 clade</taxon>
    </lineage>
</organism>
<evidence type="ECO:0000313" key="3">
    <source>
        <dbReference type="EMBL" id="EAW30565.1"/>
    </source>
</evidence>
<dbReference type="AlphaFoldDB" id="A0YEX0"/>
<dbReference type="EMBL" id="AAVT01000007">
    <property type="protein sequence ID" value="EAW30565.1"/>
    <property type="molecule type" value="Genomic_DNA"/>
</dbReference>
<comment type="subunit">
    <text evidence="2">Monomer. Binds 30S ribosomal subunits, but not 50S ribosomal subunits or 70S ribosomes.</text>
</comment>
<dbReference type="GO" id="GO:0005829">
    <property type="term" value="C:cytosol"/>
    <property type="evidence" value="ECO:0007669"/>
    <property type="project" value="TreeGrafter"/>
</dbReference>
<dbReference type="InterPro" id="IPR023799">
    <property type="entry name" value="RbfA_dom_sf"/>
</dbReference>
<protein>
    <recommendedName>
        <fullName evidence="2">Ribosome-binding factor A</fullName>
    </recommendedName>
</protein>